<evidence type="ECO:0000313" key="2">
    <source>
        <dbReference type="Proteomes" id="UP001065298"/>
    </source>
</evidence>
<accession>A0ACC0R7V7</accession>
<evidence type="ECO:0000313" key="1">
    <source>
        <dbReference type="EMBL" id="KAI8675316.1"/>
    </source>
</evidence>
<gene>
    <name evidence="1" type="ORF">NCS57_00432500</name>
</gene>
<sequence length="403" mass="44670">MSQSRVLDLQIRPGRWFDEVEPLPSTSTRYKIIEASVHMGLSILETPEGRQSLARVARAIIEEGRSEQPPRRDIYKGSLKDMPAWINRFLTSMRFNFPAIFVHDEVGGEAEAQRLDWGDNMRDYDAGLGGRISLSSALIDNMPAHPPEVSLLRYGDSEAGEAGRYWEHILFGGVVEFWSFNDDPMNVRQTGTAYFFENGDRDATGYAVSLGYMNEFTNQVFTFPIRRSSEAVFTTRAALTRANCSETTKLRTRRRQNRAPPANSPAPDHWSANMRYRMPPSGSQGYPRVPSQSSNSQAGGSGRGYASQSGRPSQAYNPPAGGSGRGYASQLSRPSQAYSPAAGASGRGYNSQAGEPIRSSNPQSTQLDRPYPNPFAPRSSAPTQPLYTQPPSGSRPPEYYYRR</sequence>
<comment type="caution">
    <text evidence="1">The sequence shown here is derived from an EMBL/GenBank/DDBJ whole genome shotgun (WGS) entry which is preliminary data.</text>
</comment>
<protein>
    <submittedName>
        <fullName evidence="1">Uncharacterized protein</fullName>
    </submittedName>
</protein>
<name>A0ACC0R7V7_9HYPO</name>
<proteinExistence type="predicted"/>
<organism evidence="1 2">
    <name type="scientific">Fusarium keratoplasticum</name>
    <dbReference type="NCBI Taxonomy" id="1328300"/>
    <lineage>
        <taxon>Eukaryota</taxon>
        <taxon>Fungi</taxon>
        <taxon>Dikarya</taxon>
        <taxon>Ascomycota</taxon>
        <taxon>Pezizomycotina</taxon>
        <taxon>Sordariomycetes</taxon>
        <taxon>Hypocreomycetidae</taxon>
        <taxon>Hypocreales</taxon>
        <taxon>Nectriaceae</taxon>
        <taxon>Fusarium</taxon>
        <taxon>Fusarium solani species complex</taxon>
    </lineage>
</organism>
<keyword evidence="2" id="KW-1185">Reference proteome</keyword>
<reference evidence="1" key="1">
    <citation type="submission" date="2022-06" db="EMBL/GenBank/DDBJ databases">
        <title>Fusarium solani species complex genomes reveal bases of compartmentalisation and animal pathogenesis.</title>
        <authorList>
            <person name="Tsai I.J."/>
        </authorList>
    </citation>
    <scope>NUCLEOTIDE SEQUENCE</scope>
    <source>
        <strain evidence="1">Fu6.1</strain>
    </source>
</reference>
<dbReference type="Proteomes" id="UP001065298">
    <property type="component" value="Chromosome 3"/>
</dbReference>
<dbReference type="EMBL" id="CM046505">
    <property type="protein sequence ID" value="KAI8675316.1"/>
    <property type="molecule type" value="Genomic_DNA"/>
</dbReference>